<name>A0A6A6VGJ2_9PLEO</name>
<dbReference type="EMBL" id="MU006568">
    <property type="protein sequence ID" value="KAF2748909.1"/>
    <property type="molecule type" value="Genomic_DNA"/>
</dbReference>
<dbReference type="InterPro" id="IPR002937">
    <property type="entry name" value="Amino_oxidase"/>
</dbReference>
<proteinExistence type="predicted"/>
<feature type="domain" description="Amine oxidase" evidence="2">
    <location>
        <begin position="61"/>
        <end position="574"/>
    </location>
</feature>
<dbReference type="PANTHER" id="PTHR10742">
    <property type="entry name" value="FLAVIN MONOAMINE OXIDASE"/>
    <property type="match status" value="1"/>
</dbReference>
<evidence type="ECO:0000259" key="2">
    <source>
        <dbReference type="Pfam" id="PF01593"/>
    </source>
</evidence>
<dbReference type="GO" id="GO:0006338">
    <property type="term" value="P:chromatin remodeling"/>
    <property type="evidence" value="ECO:0007669"/>
    <property type="project" value="TreeGrafter"/>
</dbReference>
<dbReference type="Gene3D" id="3.50.50.60">
    <property type="entry name" value="FAD/NAD(P)-binding domain"/>
    <property type="match status" value="1"/>
</dbReference>
<dbReference type="Pfam" id="PF01593">
    <property type="entry name" value="Amino_oxidase"/>
    <property type="match status" value="1"/>
</dbReference>
<evidence type="ECO:0000256" key="1">
    <source>
        <dbReference type="SAM" id="MobiDB-lite"/>
    </source>
</evidence>
<protein>
    <submittedName>
        <fullName evidence="3">FAD/NAD(P)-binding domain-containing protein</fullName>
    </submittedName>
</protein>
<organism evidence="3 4">
    <name type="scientific">Sporormia fimetaria CBS 119925</name>
    <dbReference type="NCBI Taxonomy" id="1340428"/>
    <lineage>
        <taxon>Eukaryota</taxon>
        <taxon>Fungi</taxon>
        <taxon>Dikarya</taxon>
        <taxon>Ascomycota</taxon>
        <taxon>Pezizomycotina</taxon>
        <taxon>Dothideomycetes</taxon>
        <taxon>Pleosporomycetidae</taxon>
        <taxon>Pleosporales</taxon>
        <taxon>Sporormiaceae</taxon>
        <taxon>Sporormia</taxon>
    </lineage>
</organism>
<dbReference type="OrthoDB" id="5046242at2759"/>
<dbReference type="PRINTS" id="PR00419">
    <property type="entry name" value="ADXRDTASE"/>
</dbReference>
<dbReference type="InterPro" id="IPR050281">
    <property type="entry name" value="Flavin_monoamine_oxidase"/>
</dbReference>
<dbReference type="AlphaFoldDB" id="A0A6A6VGJ2"/>
<dbReference type="Gene3D" id="3.90.660.10">
    <property type="match status" value="1"/>
</dbReference>
<dbReference type="SUPFAM" id="SSF54373">
    <property type="entry name" value="FAD-linked reductases, C-terminal domain"/>
    <property type="match status" value="1"/>
</dbReference>
<dbReference type="PANTHER" id="PTHR10742:SF414">
    <property type="entry name" value="CONTAINING AMINE OXIDASE, PUTATIVE (AFU_ORTHOLOGUE AFUA_3G12150)-RELATED"/>
    <property type="match status" value="1"/>
</dbReference>
<dbReference type="GO" id="GO:0050660">
    <property type="term" value="F:flavin adenine dinucleotide binding"/>
    <property type="evidence" value="ECO:0007669"/>
    <property type="project" value="TreeGrafter"/>
</dbReference>
<evidence type="ECO:0000313" key="3">
    <source>
        <dbReference type="EMBL" id="KAF2748909.1"/>
    </source>
</evidence>
<sequence>MVSRTYIPNNRYSCNGQTMSRVQKDLSSSPHQGLSQPEEKREMLRRSATTVPRICVVGAGVAGLRCADILLKRGAQVTILEARDRVGGRVCGGFKHPKETSIDFLQLCQGKVNGHMVDLGPNWIHGTEHNPILDMAKETKTATMSWDGRQAVFDPHGKAMLDEEALQNTELVWTIIEEAMKYSNDHNAEIPVEKSLYDFFAERLQKPHSYENDDAESKRKRDTILQMAEMWGAFVGSPIQSQSLKYFWLEECIDGENLFVAETYHKVLSKAAEPALSGADIKFGTKVTAIVSKGDAQSPKVVVKTHTEQDLTFDEVVMTTPLGWLKRNIQAFTPSLPERLKEAIAAIGYGNLDKAYITFPEAFWNEPSDVSQSQPMHQPSVNPNVTATAAPLNQPSDSTIDPAHYPGFTLWTSPHYAESSNPAHWNQEAVNLAALPSPNAHPTLLFYTHGPTSLHLTDLLRPYKSPSDPEAQRVLSDFFKPYYSRLPNYSASNPAHQPSAILATLWANDEFAGFGSYSNFQTGLERGDEDIEVMRYGLPERGVWLAGEHTAPFVALGTVTGAYWAGEGVAKRILKAYGLGEDEKGGGMSRMVDNTGHSA</sequence>
<evidence type="ECO:0000313" key="4">
    <source>
        <dbReference type="Proteomes" id="UP000799440"/>
    </source>
</evidence>
<dbReference type="InterPro" id="IPR036188">
    <property type="entry name" value="FAD/NAD-bd_sf"/>
</dbReference>
<reference evidence="3" key="1">
    <citation type="journal article" date="2020" name="Stud. Mycol.">
        <title>101 Dothideomycetes genomes: a test case for predicting lifestyles and emergence of pathogens.</title>
        <authorList>
            <person name="Haridas S."/>
            <person name="Albert R."/>
            <person name="Binder M."/>
            <person name="Bloem J."/>
            <person name="Labutti K."/>
            <person name="Salamov A."/>
            <person name="Andreopoulos B."/>
            <person name="Baker S."/>
            <person name="Barry K."/>
            <person name="Bills G."/>
            <person name="Bluhm B."/>
            <person name="Cannon C."/>
            <person name="Castanera R."/>
            <person name="Culley D."/>
            <person name="Daum C."/>
            <person name="Ezra D."/>
            <person name="Gonzalez J."/>
            <person name="Henrissat B."/>
            <person name="Kuo A."/>
            <person name="Liang C."/>
            <person name="Lipzen A."/>
            <person name="Lutzoni F."/>
            <person name="Magnuson J."/>
            <person name="Mondo S."/>
            <person name="Nolan M."/>
            <person name="Ohm R."/>
            <person name="Pangilinan J."/>
            <person name="Park H.-J."/>
            <person name="Ramirez L."/>
            <person name="Alfaro M."/>
            <person name="Sun H."/>
            <person name="Tritt A."/>
            <person name="Yoshinaga Y."/>
            <person name="Zwiers L.-H."/>
            <person name="Turgeon B."/>
            <person name="Goodwin S."/>
            <person name="Spatafora J."/>
            <person name="Crous P."/>
            <person name="Grigoriev I."/>
        </authorList>
    </citation>
    <scope>NUCLEOTIDE SEQUENCE</scope>
    <source>
        <strain evidence="3">CBS 119925</strain>
    </source>
</reference>
<gene>
    <name evidence="3" type="ORF">M011DRAFT_399718</name>
</gene>
<feature type="compositionally biased region" description="Polar residues" evidence="1">
    <location>
        <begin position="21"/>
        <end position="35"/>
    </location>
</feature>
<dbReference type="SUPFAM" id="SSF51905">
    <property type="entry name" value="FAD/NAD(P)-binding domain"/>
    <property type="match status" value="1"/>
</dbReference>
<dbReference type="GO" id="GO:0003682">
    <property type="term" value="F:chromatin binding"/>
    <property type="evidence" value="ECO:0007669"/>
    <property type="project" value="TreeGrafter"/>
</dbReference>
<dbReference type="GO" id="GO:0016491">
    <property type="term" value="F:oxidoreductase activity"/>
    <property type="evidence" value="ECO:0007669"/>
    <property type="project" value="InterPro"/>
</dbReference>
<feature type="region of interest" description="Disordered" evidence="1">
    <location>
        <begin position="21"/>
        <end position="40"/>
    </location>
</feature>
<dbReference type="Proteomes" id="UP000799440">
    <property type="component" value="Unassembled WGS sequence"/>
</dbReference>
<accession>A0A6A6VGJ2</accession>
<keyword evidence="4" id="KW-1185">Reference proteome</keyword>